<evidence type="ECO:0000313" key="3">
    <source>
        <dbReference type="Proteomes" id="UP000629098"/>
    </source>
</evidence>
<reference evidence="2" key="1">
    <citation type="submission" date="2020-09" db="EMBL/GenBank/DDBJ databases">
        <title>Iningainema tapete sp. nov. (Scytonemataceae, Cyanobacteria) from greenhouses in central Florida (USA) produces two types of nodularin with biosynthetic potential for microcystin-LR and anabaenopeptins.</title>
        <authorList>
            <person name="Berthold D.E."/>
            <person name="Lefler F.W."/>
            <person name="Huang I.-S."/>
            <person name="Abdulla H."/>
            <person name="Zimba P.V."/>
            <person name="Laughinghouse H.D. IV."/>
        </authorList>
    </citation>
    <scope>NUCLEOTIDE SEQUENCE</scope>
    <source>
        <strain evidence="2">BLCCT55</strain>
    </source>
</reference>
<dbReference type="AlphaFoldDB" id="A0A8J6XLW0"/>
<dbReference type="Proteomes" id="UP000629098">
    <property type="component" value="Unassembled WGS sequence"/>
</dbReference>
<gene>
    <name evidence="2" type="ORF">ICL16_25060</name>
</gene>
<evidence type="ECO:0000256" key="1">
    <source>
        <dbReference type="SAM" id="Phobius"/>
    </source>
</evidence>
<accession>A0A8J6XLW0</accession>
<feature type="transmembrane region" description="Helical" evidence="1">
    <location>
        <begin position="7"/>
        <end position="27"/>
    </location>
</feature>
<protein>
    <submittedName>
        <fullName evidence="2">Uncharacterized protein</fullName>
    </submittedName>
</protein>
<keyword evidence="1" id="KW-1133">Transmembrane helix</keyword>
<evidence type="ECO:0000313" key="2">
    <source>
        <dbReference type="EMBL" id="MBD2775241.1"/>
    </source>
</evidence>
<proteinExistence type="predicted"/>
<organism evidence="2 3">
    <name type="scientific">Iningainema tapete BLCC-T55</name>
    <dbReference type="NCBI Taxonomy" id="2748662"/>
    <lineage>
        <taxon>Bacteria</taxon>
        <taxon>Bacillati</taxon>
        <taxon>Cyanobacteriota</taxon>
        <taxon>Cyanophyceae</taxon>
        <taxon>Nostocales</taxon>
        <taxon>Scytonemataceae</taxon>
        <taxon>Iningainema tapete</taxon>
    </lineage>
</organism>
<keyword evidence="1" id="KW-0472">Membrane</keyword>
<keyword evidence="1" id="KW-0812">Transmembrane</keyword>
<keyword evidence="3" id="KW-1185">Reference proteome</keyword>
<comment type="caution">
    <text evidence="2">The sequence shown here is derived from an EMBL/GenBank/DDBJ whole genome shotgun (WGS) entry which is preliminary data.</text>
</comment>
<sequence>MQIVTKLYIWLAIALDFDLSALLNFLVNNYRTKTGTSQLICDVGIFIVESRARLSGTEE</sequence>
<name>A0A8J6XLW0_9CYAN</name>
<dbReference type="RefSeq" id="WP_190833357.1">
    <property type="nucleotide sequence ID" value="NZ_CAWPPI010000076.1"/>
</dbReference>
<dbReference type="EMBL" id="JACXAE010000076">
    <property type="protein sequence ID" value="MBD2775241.1"/>
    <property type="molecule type" value="Genomic_DNA"/>
</dbReference>